<name>A0ABU4FWR8_9BACL</name>
<evidence type="ECO:0000313" key="3">
    <source>
        <dbReference type="Proteomes" id="UP001280629"/>
    </source>
</evidence>
<dbReference type="SUPFAM" id="SSF53474">
    <property type="entry name" value="alpha/beta-Hydrolases"/>
    <property type="match status" value="1"/>
</dbReference>
<dbReference type="RefSeq" id="WP_317934565.1">
    <property type="nucleotide sequence ID" value="NZ_JAUBDH010000002.1"/>
</dbReference>
<proteinExistence type="predicted"/>
<evidence type="ECO:0000313" key="2">
    <source>
        <dbReference type="EMBL" id="MDW0109152.1"/>
    </source>
</evidence>
<organism evidence="2 3">
    <name type="scientific">Sporosarcina aquimarina</name>
    <dbReference type="NCBI Taxonomy" id="114975"/>
    <lineage>
        <taxon>Bacteria</taxon>
        <taxon>Bacillati</taxon>
        <taxon>Bacillota</taxon>
        <taxon>Bacilli</taxon>
        <taxon>Bacillales</taxon>
        <taxon>Caryophanaceae</taxon>
        <taxon>Sporosarcina</taxon>
    </lineage>
</organism>
<protein>
    <submittedName>
        <fullName evidence="2">Alpha/beta hydrolase</fullName>
    </submittedName>
</protein>
<comment type="caution">
    <text evidence="2">The sequence shown here is derived from an EMBL/GenBank/DDBJ whole genome shotgun (WGS) entry which is preliminary data.</text>
</comment>
<dbReference type="Gene3D" id="3.40.50.1820">
    <property type="entry name" value="alpha/beta hydrolase"/>
    <property type="match status" value="1"/>
</dbReference>
<sequence length="304" mass="33726">MEQKLITMSDSMVLDTYVQVPTKKPRAHIHFVHGMAEHIGRYEEVMIDLAKEGYVVTGFNQRGHGPLALESHQLGDFADGVTFDRLVEDVYEVMNAYKTIYPDVPRILFGHSMGSFVARRFSQMYGTEIDGLICSGTAGKPGVTRIGGSLLSSILAWKDGSHAPSNMLDSIGFGGYNKMIKNPETKFDWLSTDRGSVRKYIDDPLSGAVSTNRFFHVLFNGLKLISTSENYRSVPVRLPVLLFSGTADPVGDQGRGVFEAARLFSEAGVDNVTVHLFEDVRHESLQGPSRDSVLQVMKQWMNSL</sequence>
<dbReference type="InterPro" id="IPR022742">
    <property type="entry name" value="Hydrolase_4"/>
</dbReference>
<dbReference type="GO" id="GO:0016787">
    <property type="term" value="F:hydrolase activity"/>
    <property type="evidence" value="ECO:0007669"/>
    <property type="project" value="UniProtKB-KW"/>
</dbReference>
<dbReference type="InterPro" id="IPR029058">
    <property type="entry name" value="AB_hydrolase_fold"/>
</dbReference>
<accession>A0ABU4FWR8</accession>
<dbReference type="Proteomes" id="UP001280629">
    <property type="component" value="Unassembled WGS sequence"/>
</dbReference>
<dbReference type="EMBL" id="JAUBDH010000002">
    <property type="protein sequence ID" value="MDW0109152.1"/>
    <property type="molecule type" value="Genomic_DNA"/>
</dbReference>
<evidence type="ECO:0000259" key="1">
    <source>
        <dbReference type="Pfam" id="PF12146"/>
    </source>
</evidence>
<keyword evidence="2" id="KW-0378">Hydrolase</keyword>
<feature type="domain" description="Serine aminopeptidase S33" evidence="1">
    <location>
        <begin position="24"/>
        <end position="285"/>
    </location>
</feature>
<gene>
    <name evidence="2" type="ORF">QT716_03695</name>
</gene>
<dbReference type="InterPro" id="IPR051044">
    <property type="entry name" value="MAG_DAG_Lipase"/>
</dbReference>
<keyword evidence="3" id="KW-1185">Reference proteome</keyword>
<dbReference type="PANTHER" id="PTHR11614">
    <property type="entry name" value="PHOSPHOLIPASE-RELATED"/>
    <property type="match status" value="1"/>
</dbReference>
<dbReference type="Pfam" id="PF12146">
    <property type="entry name" value="Hydrolase_4"/>
    <property type="match status" value="1"/>
</dbReference>
<reference evidence="2 3" key="1">
    <citation type="submission" date="2023-06" db="EMBL/GenBank/DDBJ databases">
        <title>Sporosarcina sp. nov., isolated from Korean traditional fermented seafood 'Jeotgal'.</title>
        <authorList>
            <person name="Yang A.-I."/>
            <person name="Shin N.-R."/>
        </authorList>
    </citation>
    <scope>NUCLEOTIDE SEQUENCE [LARGE SCALE GENOMIC DNA]</scope>
    <source>
        <strain evidence="2 3">KCTC3840</strain>
    </source>
</reference>